<dbReference type="Gene3D" id="3.40.50.410">
    <property type="entry name" value="von Willebrand factor, type A domain"/>
    <property type="match status" value="1"/>
</dbReference>
<accession>A0AAU9D9R2</accession>
<dbReference type="EMBL" id="AP027059">
    <property type="protein sequence ID" value="BDU50331.1"/>
    <property type="molecule type" value="Genomic_DNA"/>
</dbReference>
<dbReference type="SUPFAM" id="SSF53300">
    <property type="entry name" value="vWA-like"/>
    <property type="match status" value="1"/>
</dbReference>
<feature type="transmembrane region" description="Helical" evidence="5">
    <location>
        <begin position="6"/>
        <end position="26"/>
    </location>
</feature>
<name>A0AAU9D9R2_9FUSO</name>
<organism evidence="7 8">
    <name type="scientific">Haliovirga abyssi</name>
    <dbReference type="NCBI Taxonomy" id="2996794"/>
    <lineage>
        <taxon>Bacteria</taxon>
        <taxon>Fusobacteriati</taxon>
        <taxon>Fusobacteriota</taxon>
        <taxon>Fusobacteriia</taxon>
        <taxon>Fusobacteriales</taxon>
        <taxon>Haliovirgaceae</taxon>
        <taxon>Haliovirga</taxon>
    </lineage>
</organism>
<keyword evidence="4 5" id="KW-0472">Membrane</keyword>
<dbReference type="AlphaFoldDB" id="A0AAU9D9R2"/>
<dbReference type="KEGG" id="haby:HLVA_09000"/>
<reference evidence="7 8" key="1">
    <citation type="submission" date="2022-11" db="EMBL/GenBank/DDBJ databases">
        <title>Haliovirga abyssi gen. nov., sp. nov., a mesophilic fermentative bacterium isolated from the Iheya North hydrothermal field and the proposal of Haliovirgaceae fam. nov.</title>
        <authorList>
            <person name="Miyazaki U."/>
            <person name="Tame A."/>
            <person name="Miyazaki J."/>
            <person name="Takai K."/>
            <person name="Sawayama S."/>
            <person name="Kitajima M."/>
            <person name="Okamoto A."/>
            <person name="Nakagawa S."/>
        </authorList>
    </citation>
    <scope>NUCLEOTIDE SEQUENCE [LARGE SCALE GENOMIC DNA]</scope>
    <source>
        <strain evidence="7 8">IC12</strain>
    </source>
</reference>
<proteinExistence type="predicted"/>
<dbReference type="PROSITE" id="PS50234">
    <property type="entry name" value="VWFA"/>
    <property type="match status" value="1"/>
</dbReference>
<dbReference type="InterPro" id="IPR036465">
    <property type="entry name" value="vWFA_dom_sf"/>
</dbReference>
<evidence type="ECO:0000256" key="3">
    <source>
        <dbReference type="ARBA" id="ARBA00022989"/>
    </source>
</evidence>
<feature type="transmembrane region" description="Helical" evidence="5">
    <location>
        <begin position="299"/>
        <end position="318"/>
    </location>
</feature>
<dbReference type="PANTHER" id="PTHR22550">
    <property type="entry name" value="SPORE GERMINATION PROTEIN"/>
    <property type="match status" value="1"/>
</dbReference>
<feature type="transmembrane region" description="Helical" evidence="5">
    <location>
        <begin position="47"/>
        <end position="64"/>
    </location>
</feature>
<evidence type="ECO:0000313" key="8">
    <source>
        <dbReference type="Proteomes" id="UP001321582"/>
    </source>
</evidence>
<dbReference type="PANTHER" id="PTHR22550:SF5">
    <property type="entry name" value="LEUCINE ZIPPER PROTEIN 4"/>
    <property type="match status" value="1"/>
</dbReference>
<dbReference type="InterPro" id="IPR002035">
    <property type="entry name" value="VWF_A"/>
</dbReference>
<keyword evidence="3 5" id="KW-1133">Transmembrane helix</keyword>
<evidence type="ECO:0000256" key="1">
    <source>
        <dbReference type="ARBA" id="ARBA00022475"/>
    </source>
</evidence>
<dbReference type="SMART" id="SM00327">
    <property type="entry name" value="VWA"/>
    <property type="match status" value="1"/>
</dbReference>
<evidence type="ECO:0000256" key="4">
    <source>
        <dbReference type="ARBA" id="ARBA00023136"/>
    </source>
</evidence>
<feature type="domain" description="VWFA" evidence="6">
    <location>
        <begin position="81"/>
        <end position="280"/>
    </location>
</feature>
<dbReference type="Pfam" id="PF00092">
    <property type="entry name" value="VWA"/>
    <property type="match status" value="1"/>
</dbReference>
<dbReference type="RefSeq" id="WP_307905263.1">
    <property type="nucleotide sequence ID" value="NZ_AP027059.1"/>
</dbReference>
<evidence type="ECO:0000259" key="6">
    <source>
        <dbReference type="PROSITE" id="PS50234"/>
    </source>
</evidence>
<evidence type="ECO:0000256" key="2">
    <source>
        <dbReference type="ARBA" id="ARBA00022692"/>
    </source>
</evidence>
<dbReference type="Proteomes" id="UP001321582">
    <property type="component" value="Chromosome"/>
</dbReference>
<protein>
    <submittedName>
        <fullName evidence="7">BatB protein</fullName>
    </submittedName>
</protein>
<evidence type="ECO:0000256" key="5">
    <source>
        <dbReference type="SAM" id="Phobius"/>
    </source>
</evidence>
<sequence>MNFGNINGFYYLLLLVILIAIFYLGYQKKVNIINLIRFPFNKKKEKLSIFIMILGVFLIVFSLTDPEFFKGYEKYQKKGLDIYFLIDVSKSMLSEDIKPSRIRRSKEIISSVIDELKGDRVGFIPFSSTAYIQMPLTDDYDMAKMFLDVIDTNMISGGGTNIKKALELAEASFKKSAKGDKVIILISDGEVHNESGINESEKIDKSIKIYTIGVGSLKGSLIPIVDKIGNRIDYKKDKKGNYVLSKLDVKTLEEIAKNGNGKFYMSTIAGDEIQKLTSKINLLKREELGIEKLKIYKKLYQYFLGIGILIFLMGYLYGKRGD</sequence>
<keyword evidence="2 5" id="KW-0812">Transmembrane</keyword>
<keyword evidence="1" id="KW-1003">Cell membrane</keyword>
<keyword evidence="8" id="KW-1185">Reference proteome</keyword>
<dbReference type="PRINTS" id="PR00453">
    <property type="entry name" value="VWFADOMAIN"/>
</dbReference>
<dbReference type="InterPro" id="IPR050768">
    <property type="entry name" value="UPF0353/GerABKA_families"/>
</dbReference>
<gene>
    <name evidence="7" type="primary">batB</name>
    <name evidence="7" type="ORF">HLVA_09000</name>
</gene>
<evidence type="ECO:0000313" key="7">
    <source>
        <dbReference type="EMBL" id="BDU50331.1"/>
    </source>
</evidence>